<feature type="domain" description="DNA-directed RNA polymerase subunit 2 hybrid-binding" evidence="8">
    <location>
        <begin position="621"/>
        <end position="1175"/>
    </location>
</feature>
<dbReference type="InterPro" id="IPR007645">
    <property type="entry name" value="RNA_pol_Rpb2_3"/>
</dbReference>
<dbReference type="PANTHER" id="PTHR20856">
    <property type="entry name" value="DNA-DIRECTED RNA POLYMERASE I SUBUNIT 2"/>
    <property type="match status" value="1"/>
</dbReference>
<sequence>MNTRFDFNNDLVDKIPLNHSGLQNRLYKNTLWGCYNNEGIKISKLELNLRTLFPFDFGHWNLELIRSNNFIKDKKLTSFELYLNVVQYCLDKDIMFICCQFDLDVPLMDLPRLQKDEALTVNGTTKTLIMQLIKQSAVLFDQESESINMKDKHFGYLRIDGSKIEHNNHESDLLTSLLKLKTKRSHIFKGTSGKRDVGFYKGKWCQLTWINPQQSRFKYNSRWSFRCKKKLEHCLEISNGIVTSTYIDRSKVPFVNIGERIILDKHTALNYLNPIAITKSTKVLNVINYLDKAMLEGESEITYEEINNVELTFPGRIFLNELTRNHSNFGLDLLTKKDLILIWNEISVNLGGFNNTNCDVQIVRSGGDVIIDVIKKTLVHVLDIKNPNVQTDEVMMIDTLLDSVKKIQSDVDKFFVSSSLCQYLDQVNSLSELSHRNKLTYMGEGGLKQQNVDVTIRDTKRWHLAKICPIESPEGQNVGLVSALSAYVNVDVNGYMSTGYYKIYNGLINSNVIYLNYFESMRLNVALPCNKDQRKWVMCLNRNRIKVTDRNVIDLNLVSNVQVFSHAVRLIPFLGHNDPTRALMAVNMLKQAIPPLNPRPPLVGTGEEYNVMRDTGHNVVACNNGTVISADSKTIVVYEPRDQKRRVYILPQVVKSNQEMCQRIRTVVNPGQTLKRGDVIAECQSSCDGEMSLGANLLVAFMCWEGYNFEDSVIISDNVINKGVFKSFHITDLETKVMKTTSGNEWLTPNINGIPMKYRRHLDHNGIVKVGSNVRKDDVLVGKLAPRPDAERKKKEFKEICGDELSSDEEHGNDNGTIINITDENYEVGKEQEGDDEFSIDLTYNTSFRVPNGIEYATVLEVNRSSDEDRSYYDIDLEEYIRCYNVVKRKYIRRCCTLLHINNTEVPFTTSSFSSDNKIIQDGLNLLHKKYLSYLNKLEADMLSKFNNRLTNENQDDEGTVLEVIRIKLLVHKSIKTGDKICGRHGNKGVISRIVPKEDMPFMADGTPIDIILNPLGVPSRMNIGQLLETTFGLISYKFGLEFKNVLNMYYKTNDDRILKTVVPKLTELYPNINKLSKDMILILLSELSQGVKISCPLFKFPFESCLEDFNKRLSINFNGKVQLYDGITGLPFDKTTAIGIIYIFKLNHLVDDKIHARSTGPYSIVIQQPLKGRDNLGGQRLGEMEVWALQSYGAAYFLNEALSAKCDDIVARREVQDNILKGKPKYNLYQIESMSVLIKELFSMCIEIETTK</sequence>
<evidence type="ECO:0000256" key="6">
    <source>
        <dbReference type="RuleBase" id="RU000434"/>
    </source>
</evidence>
<evidence type="ECO:0000259" key="9">
    <source>
        <dbReference type="Pfam" id="PF04560"/>
    </source>
</evidence>
<dbReference type="InterPro" id="IPR007641">
    <property type="entry name" value="RNA_pol_Rpb2_7"/>
</dbReference>
<dbReference type="GO" id="GO:0003899">
    <property type="term" value="F:DNA-directed RNA polymerase activity"/>
    <property type="evidence" value="ECO:0007669"/>
    <property type="project" value="UniProtKB-EC"/>
</dbReference>
<evidence type="ECO:0000256" key="5">
    <source>
        <dbReference type="ARBA" id="ARBA00048552"/>
    </source>
</evidence>
<dbReference type="EC" id="2.7.7.6" evidence="7"/>
<evidence type="ECO:0000256" key="3">
    <source>
        <dbReference type="ARBA" id="ARBA00022695"/>
    </source>
</evidence>
<dbReference type="PROSITE" id="PS01166">
    <property type="entry name" value="RNA_POL_BETA"/>
    <property type="match status" value="1"/>
</dbReference>
<dbReference type="InterPro" id="IPR015712">
    <property type="entry name" value="DNA-dir_RNA_pol_su2"/>
</dbReference>
<dbReference type="GO" id="GO:0000428">
    <property type="term" value="C:DNA-directed RNA polymerase complex"/>
    <property type="evidence" value="ECO:0007669"/>
    <property type="project" value="UniProtKB-KW"/>
</dbReference>
<name>A0ABX4MK15_9HYPH</name>
<dbReference type="Gene3D" id="3.90.1100.10">
    <property type="match status" value="1"/>
</dbReference>
<comment type="caution">
    <text evidence="11">The sequence shown here is derived from an EMBL/GenBank/DDBJ whole genome shotgun (WGS) entry which is preliminary data.</text>
</comment>
<feature type="domain" description="RNA polymerase Rpb2" evidence="9">
    <location>
        <begin position="1178"/>
        <end position="1251"/>
    </location>
</feature>
<dbReference type="InterPro" id="IPR007120">
    <property type="entry name" value="DNA-dir_RNAP_su2_dom"/>
</dbReference>
<evidence type="ECO:0000259" key="8">
    <source>
        <dbReference type="Pfam" id="PF00562"/>
    </source>
</evidence>
<dbReference type="Gene3D" id="2.40.50.150">
    <property type="match status" value="1"/>
</dbReference>
<evidence type="ECO:0000313" key="12">
    <source>
        <dbReference type="Proteomes" id="UP000230981"/>
    </source>
</evidence>
<comment type="similarity">
    <text evidence="6">Belongs to the RNA polymerase beta chain family.</text>
</comment>
<dbReference type="EMBL" id="NXGO01000007">
    <property type="protein sequence ID" value="PIM96012.1"/>
    <property type="molecule type" value="Genomic_DNA"/>
</dbReference>
<dbReference type="RefSeq" id="WP_146656804.1">
    <property type="nucleotide sequence ID" value="NZ_CM008793.1"/>
</dbReference>
<dbReference type="InterPro" id="IPR007121">
    <property type="entry name" value="RNA_pol_bsu_CS"/>
</dbReference>
<comment type="subunit">
    <text evidence="7">The RNAP catalytic core consists of 2 alpha, 1 beta, 1 beta' and 1 omega subunit. When a sigma factor is associated with the core the holoenzyme is formed, which can initiate transcription.</text>
</comment>
<dbReference type="Gene3D" id="3.90.1800.10">
    <property type="entry name" value="RNA polymerase alpha subunit dimerisation domain"/>
    <property type="match status" value="1"/>
</dbReference>
<feature type="domain" description="RNA polymerase Rpb2" evidence="10">
    <location>
        <begin position="422"/>
        <end position="490"/>
    </location>
</feature>
<evidence type="ECO:0000256" key="1">
    <source>
        <dbReference type="ARBA" id="ARBA00022478"/>
    </source>
</evidence>
<dbReference type="InterPro" id="IPR037033">
    <property type="entry name" value="DNA-dir_RNAP_su2_hyb_sf"/>
</dbReference>
<dbReference type="Pfam" id="PF04565">
    <property type="entry name" value="RNA_pol_Rpb2_3"/>
    <property type="match status" value="1"/>
</dbReference>
<gene>
    <name evidence="11" type="primary">rpoB</name>
    <name evidence="11" type="ORF">magtdc_70</name>
</gene>
<comment type="catalytic activity">
    <reaction evidence="5 7">
        <text>RNA(n) + a ribonucleoside 5'-triphosphate = RNA(n+1) + diphosphate</text>
        <dbReference type="Rhea" id="RHEA:21248"/>
        <dbReference type="Rhea" id="RHEA-COMP:14527"/>
        <dbReference type="Rhea" id="RHEA-COMP:17342"/>
        <dbReference type="ChEBI" id="CHEBI:33019"/>
        <dbReference type="ChEBI" id="CHEBI:61557"/>
        <dbReference type="ChEBI" id="CHEBI:140395"/>
        <dbReference type="EC" id="2.7.7.6"/>
    </reaction>
</comment>
<keyword evidence="1 7" id="KW-0240">DNA-directed RNA polymerase</keyword>
<dbReference type="Proteomes" id="UP000230981">
    <property type="component" value="Unassembled WGS sequence"/>
</dbReference>
<proteinExistence type="inferred from homology"/>
<keyword evidence="3 7" id="KW-0548">Nucleotidyltransferase</keyword>
<protein>
    <recommendedName>
        <fullName evidence="7">DNA-directed RNA polymerase subunit beta</fullName>
        <ecNumber evidence="7">2.7.7.6</ecNumber>
    </recommendedName>
</protein>
<evidence type="ECO:0000256" key="2">
    <source>
        <dbReference type="ARBA" id="ARBA00022679"/>
    </source>
</evidence>
<keyword evidence="4 7" id="KW-0804">Transcription</keyword>
<dbReference type="Pfam" id="PF00562">
    <property type="entry name" value="RNA_pol_Rpb2_6"/>
    <property type="match status" value="1"/>
</dbReference>
<dbReference type="Gene3D" id="2.40.270.10">
    <property type="entry name" value="DNA-directed RNA polymerase, subunit 2, domain 6"/>
    <property type="match status" value="2"/>
</dbReference>
<dbReference type="Gene3D" id="2.30.150.10">
    <property type="entry name" value="DNA-directed RNA polymerase, beta subunit, external 1 domain"/>
    <property type="match status" value="1"/>
</dbReference>
<dbReference type="InterPro" id="IPR014724">
    <property type="entry name" value="RNA_pol_RPB2_OB-fold"/>
</dbReference>
<keyword evidence="2 7" id="KW-0808">Transferase</keyword>
<dbReference type="InterPro" id="IPR042107">
    <property type="entry name" value="DNA-dir_RNA_pol_bsu_ext_1_sf"/>
</dbReference>
<organism evidence="11 12">
    <name type="scientific">Candidatus Hodgkinia cicadicola</name>
    <dbReference type="NCBI Taxonomy" id="573658"/>
    <lineage>
        <taxon>Bacteria</taxon>
        <taxon>Pseudomonadati</taxon>
        <taxon>Pseudomonadota</taxon>
        <taxon>Alphaproteobacteria</taxon>
        <taxon>Hyphomicrobiales</taxon>
        <taxon>Candidatus Hodgkinia</taxon>
    </lineage>
</organism>
<reference evidence="11" key="1">
    <citation type="submission" date="2017-09" db="EMBL/GenBank/DDBJ databases">
        <authorList>
            <person name="Campbell M.A."/>
            <person name="Lukasik P."/>
            <person name="Simon C."/>
            <person name="McCutcheon J.P."/>
        </authorList>
    </citation>
    <scope>NUCLEOTIDE SEQUENCE [LARGE SCALE GENOMIC DNA]</scope>
    <source>
        <strain evidence="11">MAGTDC</strain>
    </source>
</reference>
<accession>A0ABX4MK15</accession>
<comment type="function">
    <text evidence="7">DNA-dependent RNA polymerase catalyzes the transcription of DNA into RNA using the four ribonucleoside triphosphates as substrates.</text>
</comment>
<dbReference type="SUPFAM" id="SSF64484">
    <property type="entry name" value="beta and beta-prime subunits of DNA dependent RNA-polymerase"/>
    <property type="match status" value="1"/>
</dbReference>
<dbReference type="Gene3D" id="2.40.50.100">
    <property type="match status" value="1"/>
</dbReference>
<evidence type="ECO:0000313" key="11">
    <source>
        <dbReference type="EMBL" id="PIM96012.1"/>
    </source>
</evidence>
<dbReference type="Pfam" id="PF04560">
    <property type="entry name" value="RNA_pol_Rpb2_7"/>
    <property type="match status" value="1"/>
</dbReference>
<evidence type="ECO:0000256" key="4">
    <source>
        <dbReference type="ARBA" id="ARBA00023163"/>
    </source>
</evidence>
<evidence type="ECO:0000259" key="10">
    <source>
        <dbReference type="Pfam" id="PF04565"/>
    </source>
</evidence>
<evidence type="ECO:0000256" key="7">
    <source>
        <dbReference type="RuleBase" id="RU363031"/>
    </source>
</evidence>
<keyword evidence="12" id="KW-1185">Reference proteome</keyword>